<protein>
    <submittedName>
        <fullName evidence="3">Cell envelope biogenesis protein AsmA</fullName>
    </submittedName>
</protein>
<gene>
    <name evidence="3" type="ORF">BOO69_13470</name>
</gene>
<evidence type="ECO:0000313" key="3">
    <source>
        <dbReference type="EMBL" id="APE44295.1"/>
    </source>
</evidence>
<dbReference type="GO" id="GO:0090313">
    <property type="term" value="P:regulation of protein targeting to membrane"/>
    <property type="evidence" value="ECO:0007669"/>
    <property type="project" value="TreeGrafter"/>
</dbReference>
<dbReference type="EMBL" id="CP018076">
    <property type="protein sequence ID" value="APE44295.1"/>
    <property type="molecule type" value="Genomic_DNA"/>
</dbReference>
<dbReference type="AlphaFoldDB" id="A0A1J0WIY7"/>
<organism evidence="3 4">
    <name type="scientific">Sulfitobacter alexandrii</name>
    <dbReference type="NCBI Taxonomy" id="1917485"/>
    <lineage>
        <taxon>Bacteria</taxon>
        <taxon>Pseudomonadati</taxon>
        <taxon>Pseudomonadota</taxon>
        <taxon>Alphaproteobacteria</taxon>
        <taxon>Rhodobacterales</taxon>
        <taxon>Roseobacteraceae</taxon>
        <taxon>Sulfitobacter</taxon>
    </lineage>
</organism>
<dbReference type="Pfam" id="PF05170">
    <property type="entry name" value="AsmA"/>
    <property type="match status" value="2"/>
</dbReference>
<evidence type="ECO:0000313" key="4">
    <source>
        <dbReference type="Proteomes" id="UP000181897"/>
    </source>
</evidence>
<sequence>MKWVIRIIGALMLIVVLVVVGLLMLPAERIAGIAADQLRKVTGRDVTITGDVSMTFWPVLGVSADRLEVGNADWAKEGAMLSTSNAAIGVDAMALLRGEIRITNIAAESPTIRLESRRDGRASWQFTDATGAAQIETGTAPERTARPVAIEKLNITDATLIYDAEGADLLTYSGVDLSLDWPEGSGPADLRAVLRPAGAPVTVAARIGAFSQFLAGEVQPVEATVTAPSGEVTLDGRAALNGAVAGRVAFDTSDTAAFLAALGQPGVALPRGLGQRLAVTTDLTLTPERRLSLRELVADLGGNTLRGAADIGLNGTPQVNAQLNAGALDLTGVTGGGAAEGADATAGAGGGGWSTAPIDASGLAAFNGEIALSADSIDLGALKLGASRTLLSNDRSRMVFEMREVAGYGGRLTGQFVMNNRSGLSVGGAVQAQGVQMNPLLTDLADLTRFSGQGDAEVSFLGVGQSVDAIMRSLSGKGAVKVGRGTIEGIDLDALLGSFDVKGGTTIFDSLGAKFTMDAGVLRNDDLLLLLPNFNATGAGQVNLGAQTLDYTVTPKALRVNGDRGLAVPVRISGPWADPSIRPDLKAAVDLNFAAEKAQIEDRVKQKLAEELDLDPQDGRSIEEAVKDKVEDRLKQRLLKILE</sequence>
<keyword evidence="1" id="KW-0812">Transmembrane</keyword>
<keyword evidence="4" id="KW-1185">Reference proteome</keyword>
<keyword evidence="1" id="KW-0472">Membrane</keyword>
<dbReference type="STRING" id="1917485.BOO69_13470"/>
<keyword evidence="1" id="KW-1133">Transmembrane helix</keyword>
<dbReference type="KEGG" id="suam:BOO69_13470"/>
<feature type="domain" description="AsmA" evidence="2">
    <location>
        <begin position="6"/>
        <end position="187"/>
    </location>
</feature>
<name>A0A1J0WIY7_9RHOB</name>
<dbReference type="InterPro" id="IPR052894">
    <property type="entry name" value="AsmA-related"/>
</dbReference>
<dbReference type="PANTHER" id="PTHR30441:SF4">
    <property type="entry name" value="PROTEIN ASMA"/>
    <property type="match status" value="1"/>
</dbReference>
<accession>A0A1J0WIY7</accession>
<dbReference type="InterPro" id="IPR007844">
    <property type="entry name" value="AsmA"/>
</dbReference>
<dbReference type="RefSeq" id="WP_071972638.1">
    <property type="nucleotide sequence ID" value="NZ_CP018076.1"/>
</dbReference>
<reference evidence="3 4" key="1">
    <citation type="submission" date="2016-11" db="EMBL/GenBank/DDBJ databases">
        <title>Complete genome sequence of Sulfitobacter sp. AM1-D1, a toxic bacteria associated with marine dinoflagellate Alexandrium minutum in East China Sea.</title>
        <authorList>
            <person name="Yang Q."/>
            <person name="Zhang X."/>
            <person name="Tian X."/>
        </authorList>
    </citation>
    <scope>NUCLEOTIDE SEQUENCE [LARGE SCALE GENOMIC DNA]</scope>
    <source>
        <strain evidence="3 4">AM1-D1</strain>
    </source>
</reference>
<feature type="domain" description="AsmA" evidence="2">
    <location>
        <begin position="352"/>
        <end position="526"/>
    </location>
</feature>
<dbReference type="PANTHER" id="PTHR30441">
    <property type="entry name" value="DUF748 DOMAIN-CONTAINING PROTEIN"/>
    <property type="match status" value="1"/>
</dbReference>
<feature type="transmembrane region" description="Helical" evidence="1">
    <location>
        <begin position="7"/>
        <end position="27"/>
    </location>
</feature>
<dbReference type="GO" id="GO:0005886">
    <property type="term" value="C:plasma membrane"/>
    <property type="evidence" value="ECO:0007669"/>
    <property type="project" value="TreeGrafter"/>
</dbReference>
<dbReference type="OrthoDB" id="5439561at2"/>
<dbReference type="Proteomes" id="UP000181897">
    <property type="component" value="Chromosome"/>
</dbReference>
<proteinExistence type="predicted"/>
<evidence type="ECO:0000259" key="2">
    <source>
        <dbReference type="Pfam" id="PF05170"/>
    </source>
</evidence>
<evidence type="ECO:0000256" key="1">
    <source>
        <dbReference type="SAM" id="Phobius"/>
    </source>
</evidence>